<dbReference type="InterPro" id="IPR023175">
    <property type="entry name" value="Vta1/CALS_N_sf"/>
</dbReference>
<keyword evidence="4" id="KW-0813">Transport</keyword>
<keyword evidence="13" id="KW-1185">Reference proteome</keyword>
<name>A0ABY8ESI8_MALFU</name>
<keyword evidence="6" id="KW-0967">Endosome</keyword>
<comment type="similarity">
    <text evidence="3">Belongs to the VTA1 family.</text>
</comment>
<dbReference type="PANTHER" id="PTHR46009">
    <property type="entry name" value="VACUOLAR PROTEIN SORTING-ASSOCIATED PROTEIN VTA1 HOMOLOG"/>
    <property type="match status" value="1"/>
</dbReference>
<evidence type="ECO:0000256" key="7">
    <source>
        <dbReference type="ARBA" id="ARBA00022927"/>
    </source>
</evidence>
<protein>
    <recommendedName>
        <fullName evidence="14">Vacuolar protein sorting-associated protein VTA1</fullName>
    </recommendedName>
</protein>
<feature type="domain" description="Vta1 C-terminal" evidence="11">
    <location>
        <begin position="271"/>
        <end position="305"/>
    </location>
</feature>
<dbReference type="InterPro" id="IPR039431">
    <property type="entry name" value="Vta1/CALS_N"/>
</dbReference>
<feature type="region of interest" description="Disordered" evidence="9">
    <location>
        <begin position="120"/>
        <end position="267"/>
    </location>
</feature>
<evidence type="ECO:0000313" key="13">
    <source>
        <dbReference type="Proteomes" id="UP000818624"/>
    </source>
</evidence>
<dbReference type="Pfam" id="PF18097">
    <property type="entry name" value="Vta1_C"/>
    <property type="match status" value="1"/>
</dbReference>
<feature type="domain" description="Vta1/callose synthase N-terminal" evidence="10">
    <location>
        <begin position="1"/>
        <end position="95"/>
    </location>
</feature>
<dbReference type="InterPro" id="IPR041212">
    <property type="entry name" value="Vta1_C"/>
</dbReference>
<dbReference type="PANTHER" id="PTHR46009:SF1">
    <property type="entry name" value="VACUOLAR PROTEIN SORTING-ASSOCIATED PROTEIN VTA1 HOMOLOG"/>
    <property type="match status" value="1"/>
</dbReference>
<keyword evidence="7" id="KW-0653">Protein transport</keyword>
<evidence type="ECO:0000256" key="1">
    <source>
        <dbReference type="ARBA" id="ARBA00004481"/>
    </source>
</evidence>
<comment type="subcellular location">
    <subcellularLocation>
        <location evidence="2">Cytoplasm</location>
    </subcellularLocation>
    <subcellularLocation>
        <location evidence="1">Endosome membrane</location>
        <topology evidence="1">Peripheral membrane protein</topology>
    </subcellularLocation>
</comment>
<feature type="compositionally biased region" description="Low complexity" evidence="9">
    <location>
        <begin position="179"/>
        <end position="195"/>
    </location>
</feature>
<accession>A0ABY8ESI8</accession>
<gene>
    <name evidence="12" type="ORF">GLX27_003236</name>
</gene>
<evidence type="ECO:0000259" key="10">
    <source>
        <dbReference type="Pfam" id="PF04652"/>
    </source>
</evidence>
<evidence type="ECO:0000256" key="6">
    <source>
        <dbReference type="ARBA" id="ARBA00022753"/>
    </source>
</evidence>
<dbReference type="InterPro" id="IPR044538">
    <property type="entry name" value="Vta1-like"/>
</dbReference>
<evidence type="ECO:0008006" key="14">
    <source>
        <dbReference type="Google" id="ProtNLM"/>
    </source>
</evidence>
<evidence type="ECO:0000256" key="2">
    <source>
        <dbReference type="ARBA" id="ARBA00004496"/>
    </source>
</evidence>
<sequence length="317" mass="32931">MDDLETTKAALGDNDAVTNDTAGYAYLENFALNIFLGADNEDREGRATKATARTFLAAVQFLELLNVFGPLDSDIQGKIKYAKWKAAQISKALREGKKPAPGPAVSEEESVLAQLIPPQETDASGAHDASTRSATLDAVSTPDDAKEPAARPSTDAVVPSQDAVFASVPTVPSDTARTAADAPSFPSAPSVDAADTPPFPSVPSSDAAHQASAPSSESRLPSVPDEGSAPSAPVQVIAATSAPSAPPTKAVHTTPSAPPPPPTDTRLSVTDIAKVQKFSRWASSALDYEDVETARAHLRDALHILDSARSLPHVNPT</sequence>
<dbReference type="EMBL" id="CP046236">
    <property type="protein sequence ID" value="WFD48566.1"/>
    <property type="molecule type" value="Genomic_DNA"/>
</dbReference>
<evidence type="ECO:0000256" key="3">
    <source>
        <dbReference type="ARBA" id="ARBA00007895"/>
    </source>
</evidence>
<keyword evidence="5" id="KW-0963">Cytoplasm</keyword>
<organism evidence="12 13">
    <name type="scientific">Malassezia furfur</name>
    <name type="common">Pityriasis versicolor infection agent</name>
    <name type="synonym">Pityrosporum furfur</name>
    <dbReference type="NCBI Taxonomy" id="55194"/>
    <lineage>
        <taxon>Eukaryota</taxon>
        <taxon>Fungi</taxon>
        <taxon>Dikarya</taxon>
        <taxon>Basidiomycota</taxon>
        <taxon>Ustilaginomycotina</taxon>
        <taxon>Malasseziomycetes</taxon>
        <taxon>Malasseziales</taxon>
        <taxon>Malasseziaceae</taxon>
        <taxon>Malassezia</taxon>
    </lineage>
</organism>
<evidence type="ECO:0000256" key="5">
    <source>
        <dbReference type="ARBA" id="ARBA00022490"/>
    </source>
</evidence>
<keyword evidence="8" id="KW-0472">Membrane</keyword>
<dbReference type="Pfam" id="PF04652">
    <property type="entry name" value="Vta1"/>
    <property type="match status" value="1"/>
</dbReference>
<evidence type="ECO:0000256" key="8">
    <source>
        <dbReference type="ARBA" id="ARBA00023136"/>
    </source>
</evidence>
<reference evidence="12 13" key="1">
    <citation type="journal article" date="2020" name="Elife">
        <title>Loss of centromere function drives karyotype evolution in closely related Malassezia species.</title>
        <authorList>
            <person name="Sankaranarayanan S.R."/>
            <person name="Ianiri G."/>
            <person name="Coelho M.A."/>
            <person name="Reza M.H."/>
            <person name="Thimmappa B.C."/>
            <person name="Ganguly P."/>
            <person name="Vadnala R.N."/>
            <person name="Sun S."/>
            <person name="Siddharthan R."/>
            <person name="Tellgren-Roth C."/>
            <person name="Dawson T.L."/>
            <person name="Heitman J."/>
            <person name="Sanyal K."/>
        </authorList>
    </citation>
    <scope>NUCLEOTIDE SEQUENCE [LARGE SCALE GENOMIC DNA]</scope>
    <source>
        <strain evidence="12">CBS14141</strain>
    </source>
</reference>
<dbReference type="Proteomes" id="UP000818624">
    <property type="component" value="Chromosome 3"/>
</dbReference>
<evidence type="ECO:0000259" key="11">
    <source>
        <dbReference type="Pfam" id="PF18097"/>
    </source>
</evidence>
<dbReference type="Gene3D" id="1.25.40.270">
    <property type="entry name" value="Vacuolar protein sorting-associated protein vta1"/>
    <property type="match status" value="1"/>
</dbReference>
<evidence type="ECO:0000256" key="9">
    <source>
        <dbReference type="SAM" id="MobiDB-lite"/>
    </source>
</evidence>
<evidence type="ECO:0000313" key="12">
    <source>
        <dbReference type="EMBL" id="WFD48566.1"/>
    </source>
</evidence>
<proteinExistence type="inferred from homology"/>
<dbReference type="Gene3D" id="1.20.5.420">
    <property type="entry name" value="Immunoglobulin FC, subunit C"/>
    <property type="match status" value="1"/>
</dbReference>
<evidence type="ECO:0000256" key="4">
    <source>
        <dbReference type="ARBA" id="ARBA00022448"/>
    </source>
</evidence>